<dbReference type="EMBL" id="CP040077">
    <property type="protein sequence ID" value="QCP48884.1"/>
    <property type="molecule type" value="Genomic_DNA"/>
</dbReference>
<dbReference type="OrthoDB" id="134985at2"/>
<evidence type="ECO:0000256" key="1">
    <source>
        <dbReference type="ARBA" id="ARBA00023015"/>
    </source>
</evidence>
<evidence type="ECO:0000313" key="5">
    <source>
        <dbReference type="EMBL" id="QCP48884.1"/>
    </source>
</evidence>
<dbReference type="Proteomes" id="UP000298656">
    <property type="component" value="Chromosome 1"/>
</dbReference>
<dbReference type="InterPro" id="IPR036388">
    <property type="entry name" value="WH-like_DNA-bd_sf"/>
</dbReference>
<evidence type="ECO:0000259" key="4">
    <source>
        <dbReference type="PROSITE" id="PS50043"/>
    </source>
</evidence>
<dbReference type="PANTHER" id="PTHR44688">
    <property type="entry name" value="DNA-BINDING TRANSCRIPTIONAL ACTIVATOR DEVR_DOSR"/>
    <property type="match status" value="1"/>
</dbReference>
<dbReference type="AlphaFoldDB" id="A0A4P8IPT3"/>
<dbReference type="InterPro" id="IPR027417">
    <property type="entry name" value="P-loop_NTPase"/>
</dbReference>
<dbReference type="GO" id="GO:0003677">
    <property type="term" value="F:DNA binding"/>
    <property type="evidence" value="ECO:0007669"/>
    <property type="project" value="UniProtKB-KW"/>
</dbReference>
<dbReference type="Gene3D" id="1.25.40.10">
    <property type="entry name" value="Tetratricopeptide repeat domain"/>
    <property type="match status" value="1"/>
</dbReference>
<dbReference type="PROSITE" id="PS00622">
    <property type="entry name" value="HTH_LUXR_1"/>
    <property type="match status" value="1"/>
</dbReference>
<dbReference type="InterPro" id="IPR059106">
    <property type="entry name" value="WHD_MalT"/>
</dbReference>
<keyword evidence="6" id="KW-1185">Reference proteome</keyword>
<dbReference type="SUPFAM" id="SSF46894">
    <property type="entry name" value="C-terminal effector domain of the bipartite response regulators"/>
    <property type="match status" value="1"/>
</dbReference>
<reference evidence="5 6" key="1">
    <citation type="submission" date="2019-05" db="EMBL/GenBank/DDBJ databases">
        <title>Burkholderia sp. DHOD12, isolated from subtropical forest soil.</title>
        <authorList>
            <person name="Gao Z.-H."/>
            <person name="Qiu L.-H."/>
        </authorList>
    </citation>
    <scope>NUCLEOTIDE SEQUENCE [LARGE SCALE GENOMIC DNA]</scope>
    <source>
        <strain evidence="5 6">DHOD12</strain>
    </source>
</reference>
<proteinExistence type="predicted"/>
<dbReference type="CDD" id="cd06170">
    <property type="entry name" value="LuxR_C_like"/>
    <property type="match status" value="1"/>
</dbReference>
<keyword evidence="2" id="KW-0238">DNA-binding</keyword>
<protein>
    <submittedName>
        <fullName evidence="5">LuxR family transcriptional regulator</fullName>
    </submittedName>
</protein>
<evidence type="ECO:0000256" key="3">
    <source>
        <dbReference type="ARBA" id="ARBA00023163"/>
    </source>
</evidence>
<dbReference type="Pfam" id="PF25873">
    <property type="entry name" value="WHD_MalT"/>
    <property type="match status" value="1"/>
</dbReference>
<dbReference type="InterPro" id="IPR041617">
    <property type="entry name" value="TPR_MalT"/>
</dbReference>
<accession>A0A4P8IPT3</accession>
<dbReference type="SUPFAM" id="SSF52540">
    <property type="entry name" value="P-loop containing nucleoside triphosphate hydrolases"/>
    <property type="match status" value="1"/>
</dbReference>
<dbReference type="RefSeq" id="WP_137331715.1">
    <property type="nucleotide sequence ID" value="NZ_CP040077.1"/>
</dbReference>
<dbReference type="SMART" id="SM00421">
    <property type="entry name" value="HTH_LUXR"/>
    <property type="match status" value="1"/>
</dbReference>
<dbReference type="Pfam" id="PF00196">
    <property type="entry name" value="GerE"/>
    <property type="match status" value="1"/>
</dbReference>
<feature type="domain" description="HTH luxR-type" evidence="4">
    <location>
        <begin position="842"/>
        <end position="907"/>
    </location>
</feature>
<dbReference type="InterPro" id="IPR000792">
    <property type="entry name" value="Tscrpt_reg_LuxR_C"/>
</dbReference>
<dbReference type="InterPro" id="IPR011990">
    <property type="entry name" value="TPR-like_helical_dom_sf"/>
</dbReference>
<keyword evidence="1" id="KW-0805">Transcription regulation</keyword>
<dbReference type="PANTHER" id="PTHR44688:SF16">
    <property type="entry name" value="DNA-BINDING TRANSCRIPTIONAL ACTIVATOR DEVR_DOSR"/>
    <property type="match status" value="1"/>
</dbReference>
<dbReference type="Pfam" id="PF17874">
    <property type="entry name" value="TPR_MalT"/>
    <property type="match status" value="1"/>
</dbReference>
<dbReference type="Gene3D" id="1.10.10.10">
    <property type="entry name" value="Winged helix-like DNA-binding domain superfamily/Winged helix DNA-binding domain"/>
    <property type="match status" value="1"/>
</dbReference>
<keyword evidence="3" id="KW-0804">Transcription</keyword>
<dbReference type="GO" id="GO:0006355">
    <property type="term" value="P:regulation of DNA-templated transcription"/>
    <property type="evidence" value="ECO:0007669"/>
    <property type="project" value="InterPro"/>
</dbReference>
<name>A0A4P8IPT3_9BURK</name>
<dbReference type="InterPro" id="IPR016032">
    <property type="entry name" value="Sig_transdc_resp-reg_C-effctor"/>
</dbReference>
<sequence length="912" mass="100898">MRVIVETPVSGPHLFLATKVVPPRLPMDLIDRPRLVGLAERVECKRLTVIKAPAGFGKTSLAVAWLDRLRASGAQVAWLSLDAEDDEPARFLNYLAHALRHTCGGVGAAAISLTADSAFVPSHVVVSTLVSDLVEVDDEVVLFLDDYHLVSDPAVHDAMSFFIEKAPPHVHVVLCSRTDPSLPLARLRAGGDLLEIDASALRFDLDETRHFVEHALPGMRNASYIETLFTRTAGWAAALRISMSVVSRKECQPAQGRNAPSGTSRPFAAYIEQIFEQLPTEMVEFMLRTSILDRLSAPLCEAITGLRTSQRMLDEIAEGQLLLQALDCDGRWFRHHHLMGDYLRAKLEVQHADEVAELHCRACEWYGGQELWGEAVKHAIAAGNTDNAIRLMERCAMALVKKGDLLTLLDLQRRFPANQAGARVKITLATAWGMALAMRFDEALLMLDTVERDIPSHASAERVEDRWECQAIRSVVAALKDDPERGLALAEPCVKRQSADIWTTNVASNVVRLAHWKAGNLEDLYATPWSSYSIEEDQRNLYSSVYRLCLLGHAEMQQLHIGLAERYFTESMRVAELYAGPDSIAVAQCAPLVGQIWYEQGRLDETETLIAGLMPVIDVAVLLDSVLIAYRILIRIAVARSDVRQAYALVDRAQALGRARQWERMAAVALVERIRLNLAEGRVVEAAACVAQLDQVARSHPHPSHSISLEIENYRAIGAASVAAAQQRTEEATVVLSAALQSAERRHEDFLAIRLRTMLALVWLAANERTRAIEVFREVLKVAAPAGVCQSILDVGPEIGELLHAVYEDAHQTAQTNELISYIEHLLDAWRLLYQPGGYRQRDTERGSLSSRECEIVDLIAGGQSNKEIAKTLGIGAETVKTHVKNIFMKLDVDKRAHAVARARDLGLLGPH</sequence>
<dbReference type="Gene3D" id="3.40.50.300">
    <property type="entry name" value="P-loop containing nucleotide triphosphate hydrolases"/>
    <property type="match status" value="1"/>
</dbReference>
<organism evidence="5 6">
    <name type="scientific">Trinickia violacea</name>
    <dbReference type="NCBI Taxonomy" id="2571746"/>
    <lineage>
        <taxon>Bacteria</taxon>
        <taxon>Pseudomonadati</taxon>
        <taxon>Pseudomonadota</taxon>
        <taxon>Betaproteobacteria</taxon>
        <taxon>Burkholderiales</taxon>
        <taxon>Burkholderiaceae</taxon>
        <taxon>Trinickia</taxon>
    </lineage>
</organism>
<evidence type="ECO:0000313" key="6">
    <source>
        <dbReference type="Proteomes" id="UP000298656"/>
    </source>
</evidence>
<gene>
    <name evidence="5" type="ORF">FAZ95_06595</name>
</gene>
<dbReference type="KEGG" id="tvl:FAZ95_06595"/>
<dbReference type="SUPFAM" id="SSF48452">
    <property type="entry name" value="TPR-like"/>
    <property type="match status" value="1"/>
</dbReference>
<dbReference type="PRINTS" id="PR00038">
    <property type="entry name" value="HTHLUXR"/>
</dbReference>
<dbReference type="PROSITE" id="PS50043">
    <property type="entry name" value="HTH_LUXR_2"/>
    <property type="match status" value="1"/>
</dbReference>
<evidence type="ECO:0000256" key="2">
    <source>
        <dbReference type="ARBA" id="ARBA00023125"/>
    </source>
</evidence>